<feature type="region of interest" description="Disordered" evidence="12">
    <location>
        <begin position="247"/>
        <end position="281"/>
    </location>
</feature>
<protein>
    <submittedName>
        <fullName evidence="16">Uncharacterized protein</fullName>
    </submittedName>
</protein>
<dbReference type="EMBL" id="KI632227">
    <property type="protein sequence ID" value="EYU21105.1"/>
    <property type="molecule type" value="Genomic_DNA"/>
</dbReference>
<keyword evidence="9" id="KW-0611">Plant defense</keyword>
<dbReference type="SUPFAM" id="SSF52058">
    <property type="entry name" value="L domain-like"/>
    <property type="match status" value="1"/>
</dbReference>
<dbReference type="CDD" id="cd14798">
    <property type="entry name" value="RX-CC_like"/>
    <property type="match status" value="1"/>
</dbReference>
<evidence type="ECO:0000256" key="3">
    <source>
        <dbReference type="ARBA" id="ARBA00008894"/>
    </source>
</evidence>
<dbReference type="InterPro" id="IPR032675">
    <property type="entry name" value="LRR_dom_sf"/>
</dbReference>
<dbReference type="GO" id="GO:0005524">
    <property type="term" value="F:ATP binding"/>
    <property type="evidence" value="ECO:0007669"/>
    <property type="project" value="UniProtKB-KW"/>
</dbReference>
<keyword evidence="11" id="KW-0175">Coiled coil</keyword>
<evidence type="ECO:0000313" key="16">
    <source>
        <dbReference type="EMBL" id="EYU21105.1"/>
    </source>
</evidence>
<dbReference type="Gene3D" id="1.10.8.430">
    <property type="entry name" value="Helical domain of apoptotic protease-activating factors"/>
    <property type="match status" value="1"/>
</dbReference>
<dbReference type="InterPro" id="IPR055414">
    <property type="entry name" value="LRR_R13L4/SHOC2-like"/>
</dbReference>
<evidence type="ECO:0000256" key="2">
    <source>
        <dbReference type="ARBA" id="ARBA00004496"/>
    </source>
</evidence>
<dbReference type="PhylomeDB" id="A0A022Q3N0"/>
<dbReference type="GO" id="GO:0009626">
    <property type="term" value="P:plant-type hypersensitive response"/>
    <property type="evidence" value="ECO:0007669"/>
    <property type="project" value="UniProtKB-KW"/>
</dbReference>
<evidence type="ECO:0000259" key="13">
    <source>
        <dbReference type="Pfam" id="PF00931"/>
    </source>
</evidence>
<evidence type="ECO:0000259" key="14">
    <source>
        <dbReference type="Pfam" id="PF23559"/>
    </source>
</evidence>
<feature type="domain" description="NB-ARC" evidence="13">
    <location>
        <begin position="169"/>
        <end position="374"/>
    </location>
</feature>
<dbReference type="PRINTS" id="PR00364">
    <property type="entry name" value="DISEASERSIST"/>
</dbReference>
<evidence type="ECO:0000259" key="15">
    <source>
        <dbReference type="Pfam" id="PF23598"/>
    </source>
</evidence>
<gene>
    <name evidence="16" type="ORF">MIMGU_mgv1a021133mg</name>
</gene>
<dbReference type="InterPro" id="IPR036388">
    <property type="entry name" value="WH-like_DNA-bd_sf"/>
</dbReference>
<proteinExistence type="inferred from homology"/>
<feature type="domain" description="Disease resistance R13L4/SHOC-2-like LRR" evidence="15">
    <location>
        <begin position="574"/>
        <end position="789"/>
    </location>
</feature>
<dbReference type="InterPro" id="IPR058922">
    <property type="entry name" value="WHD_DRP"/>
</dbReference>
<keyword evidence="6" id="KW-0381">Hypersensitive response</keyword>
<dbReference type="InterPro" id="IPR042197">
    <property type="entry name" value="Apaf_helical"/>
</dbReference>
<keyword evidence="8" id="KW-0547">Nucleotide-binding</keyword>
<reference evidence="16 17" key="1">
    <citation type="journal article" date="2013" name="Proc. Natl. Acad. Sci. U.S.A.">
        <title>Fine-scale variation in meiotic recombination in Mimulus inferred from population shotgun sequencing.</title>
        <authorList>
            <person name="Hellsten U."/>
            <person name="Wright K.M."/>
            <person name="Jenkins J."/>
            <person name="Shu S."/>
            <person name="Yuan Y."/>
            <person name="Wessler S.R."/>
            <person name="Schmutz J."/>
            <person name="Willis J.H."/>
            <person name="Rokhsar D.S."/>
        </authorList>
    </citation>
    <scope>NUCLEOTIDE SEQUENCE [LARGE SCALE GENOMIC DNA]</scope>
    <source>
        <strain evidence="17">cv. DUN x IM62</strain>
    </source>
</reference>
<comment type="function">
    <text evidence="1">Confers resistance to late blight (Phytophthora infestans) races carrying the avirulence gene Avr1. Resistance proteins guard the plant against pathogens that contain an appropriate avirulence protein via an indirect interaction with this avirulence protein. That triggers a defense system including the hypersensitive response, which restricts the pathogen growth.</text>
</comment>
<feature type="domain" description="Disease resistance protein winged helix" evidence="14">
    <location>
        <begin position="458"/>
        <end position="531"/>
    </location>
</feature>
<keyword evidence="7" id="KW-0677">Repeat</keyword>
<dbReference type="Pfam" id="PF23598">
    <property type="entry name" value="LRR_14"/>
    <property type="match status" value="1"/>
</dbReference>
<keyword evidence="10" id="KW-0067">ATP-binding</keyword>
<keyword evidence="4" id="KW-0963">Cytoplasm</keyword>
<dbReference type="OMA" id="LFDFWRA"/>
<evidence type="ECO:0000256" key="6">
    <source>
        <dbReference type="ARBA" id="ARBA00022667"/>
    </source>
</evidence>
<evidence type="ECO:0000256" key="12">
    <source>
        <dbReference type="SAM" id="MobiDB-lite"/>
    </source>
</evidence>
<name>A0A022Q3N0_ERYGU</name>
<dbReference type="Proteomes" id="UP000030748">
    <property type="component" value="Unassembled WGS sequence"/>
</dbReference>
<organism evidence="16 17">
    <name type="scientific">Erythranthe guttata</name>
    <name type="common">Yellow monkey flower</name>
    <name type="synonym">Mimulus guttatus</name>
    <dbReference type="NCBI Taxonomy" id="4155"/>
    <lineage>
        <taxon>Eukaryota</taxon>
        <taxon>Viridiplantae</taxon>
        <taxon>Streptophyta</taxon>
        <taxon>Embryophyta</taxon>
        <taxon>Tracheophyta</taxon>
        <taxon>Spermatophyta</taxon>
        <taxon>Magnoliopsida</taxon>
        <taxon>eudicotyledons</taxon>
        <taxon>Gunneridae</taxon>
        <taxon>Pentapetalae</taxon>
        <taxon>asterids</taxon>
        <taxon>lamiids</taxon>
        <taxon>Lamiales</taxon>
        <taxon>Phrymaceae</taxon>
        <taxon>Erythranthe</taxon>
    </lineage>
</organism>
<dbReference type="eggNOG" id="KOG4658">
    <property type="taxonomic scope" value="Eukaryota"/>
</dbReference>
<sequence length="913" mass="105400">MAYAALVSLAQTIDQILNHDQYTISPQEKQQITLIHENITSLQAFLDDVVEKAERLEGRIADVANEAEDIIEHFMSEQIRARHGLVIESNIQPSKCKFMPCIRGTNRTMYNNQLLDLKKVIDEIESIAQATMEIKNTSNMEDSPLDDSWYPGSSSRTVTTAGDMVGFDDDLMEIKTRLCGESSKLQVIPIIGMGGIGKTTLARNAYDDQLMVQRFDIRVWVSVSHDYSPTRILSALLVSMKTFINQERSEDSNESKQQRFEEDNIESEEQISEDDNESQKRRQLDMSLMAEKVYKSLKGRRYLIVMDDVWSTKAWDDIRNMFPDDDNGSRIVLTTRLSDVASYPDPFTPLHEMHFMDTDRSWSLLQKKVFAGQDCPHELERIGKEIARNCRGLPLAIVVIGGILSTISRTRASWSEIMRNVSSAFATNNNGQFEKILSLSYTHLPHHLRPCFLYMGGFPEDYEIHVSKLVKLWVAEGFLKPPPDIGRKSLEEIAEEYLLDLIKRSLVLVTGTKSNGRIKSCSVHDLVRDLCIRKAQQESFFVQVVDKHVFLESVKYLRRVSTSYSNLRYRSSIVRTIMYFDQRSGSSIDSSLKFRLLRVLDVDNSYIYSEFVPLPNQLFELFHLRYLALDYPTKIPTTITNLKNLETLVIRPRKTLSRRSYYITNLPLDIWRMPKLRHIFCFYIGQLPDPEGSATCGLENLQTLSSLTNFVCVERIIKMIPNLKKLGLAFCTSDKPYEDIEHYCLENLVYLHQLEKLKFVVESDFPSPVKLHFPVFPMKLRKLTLSGWRLPWKDMTIVGSLPNLQVLKLRESACVGDTWETIEGEFLELNFLMIEESDLRNWITESSHFPNLKWLVIRRCRYLREIPDGIGEIATLELIEVEMRNKYLVESAKRIQEEQESLGNDALQVRFVQ</sequence>
<evidence type="ECO:0000256" key="10">
    <source>
        <dbReference type="ARBA" id="ARBA00022840"/>
    </source>
</evidence>
<keyword evidence="17" id="KW-1185">Reference proteome</keyword>
<dbReference type="AlphaFoldDB" id="A0A022Q3N0"/>
<evidence type="ECO:0000256" key="7">
    <source>
        <dbReference type="ARBA" id="ARBA00022737"/>
    </source>
</evidence>
<accession>A0A022Q3N0</accession>
<dbReference type="InterPro" id="IPR038005">
    <property type="entry name" value="RX-like_CC"/>
</dbReference>
<keyword evidence="5" id="KW-0433">Leucine-rich repeat</keyword>
<evidence type="ECO:0000256" key="9">
    <source>
        <dbReference type="ARBA" id="ARBA00022821"/>
    </source>
</evidence>
<feature type="compositionally biased region" description="Basic and acidic residues" evidence="12">
    <location>
        <begin position="247"/>
        <end position="262"/>
    </location>
</feature>
<comment type="similarity">
    <text evidence="3">Belongs to the disease resistance NB-LRR family.</text>
</comment>
<dbReference type="OrthoDB" id="1478287at2759"/>
<dbReference type="Pfam" id="PF00931">
    <property type="entry name" value="NB-ARC"/>
    <property type="match status" value="1"/>
</dbReference>
<evidence type="ECO:0000313" key="17">
    <source>
        <dbReference type="Proteomes" id="UP000030748"/>
    </source>
</evidence>
<dbReference type="Gene3D" id="1.20.5.4130">
    <property type="match status" value="1"/>
</dbReference>
<dbReference type="STRING" id="4155.A0A022Q3N0"/>
<feature type="compositionally biased region" description="Acidic residues" evidence="12">
    <location>
        <begin position="263"/>
        <end position="276"/>
    </location>
</feature>
<evidence type="ECO:0000256" key="11">
    <source>
        <dbReference type="SAM" id="Coils"/>
    </source>
</evidence>
<feature type="coiled-coil region" evidence="11">
    <location>
        <begin position="46"/>
        <end position="73"/>
    </location>
</feature>
<evidence type="ECO:0000256" key="1">
    <source>
        <dbReference type="ARBA" id="ARBA00002074"/>
    </source>
</evidence>
<dbReference type="Pfam" id="PF23559">
    <property type="entry name" value="WHD_DRP"/>
    <property type="match status" value="1"/>
</dbReference>
<dbReference type="GO" id="GO:0043531">
    <property type="term" value="F:ADP binding"/>
    <property type="evidence" value="ECO:0007669"/>
    <property type="project" value="InterPro"/>
</dbReference>
<dbReference type="KEGG" id="egt:105976205"/>
<dbReference type="PANTHER" id="PTHR23155">
    <property type="entry name" value="DISEASE RESISTANCE PROTEIN RP"/>
    <property type="match status" value="1"/>
</dbReference>
<evidence type="ECO:0000256" key="8">
    <source>
        <dbReference type="ARBA" id="ARBA00022741"/>
    </source>
</evidence>
<dbReference type="InterPro" id="IPR027417">
    <property type="entry name" value="P-loop_NTPase"/>
</dbReference>
<dbReference type="Gene3D" id="3.80.10.10">
    <property type="entry name" value="Ribonuclease Inhibitor"/>
    <property type="match status" value="1"/>
</dbReference>
<dbReference type="Gene3D" id="1.10.10.10">
    <property type="entry name" value="Winged helix-like DNA-binding domain superfamily/Winged helix DNA-binding domain"/>
    <property type="match status" value="1"/>
</dbReference>
<dbReference type="Gene3D" id="3.40.50.300">
    <property type="entry name" value="P-loop containing nucleotide triphosphate hydrolases"/>
    <property type="match status" value="1"/>
</dbReference>
<comment type="subcellular location">
    <subcellularLocation>
        <location evidence="2">Cytoplasm</location>
    </subcellularLocation>
</comment>
<dbReference type="InterPro" id="IPR002182">
    <property type="entry name" value="NB-ARC"/>
</dbReference>
<evidence type="ECO:0000256" key="5">
    <source>
        <dbReference type="ARBA" id="ARBA00022614"/>
    </source>
</evidence>
<dbReference type="SUPFAM" id="SSF52540">
    <property type="entry name" value="P-loop containing nucleoside triphosphate hydrolases"/>
    <property type="match status" value="1"/>
</dbReference>
<dbReference type="PANTHER" id="PTHR23155:SF1152">
    <property type="entry name" value="AAA+ ATPASE DOMAIN-CONTAINING PROTEIN"/>
    <property type="match status" value="1"/>
</dbReference>
<dbReference type="InterPro" id="IPR044974">
    <property type="entry name" value="Disease_R_plants"/>
</dbReference>
<evidence type="ECO:0000256" key="4">
    <source>
        <dbReference type="ARBA" id="ARBA00022490"/>
    </source>
</evidence>
<dbReference type="FunFam" id="1.10.10.10:FF:000322">
    <property type="entry name" value="Probable disease resistance protein At1g63360"/>
    <property type="match status" value="1"/>
</dbReference>
<dbReference type="GO" id="GO:0005737">
    <property type="term" value="C:cytoplasm"/>
    <property type="evidence" value="ECO:0007669"/>
    <property type="project" value="UniProtKB-SubCell"/>
</dbReference>